<keyword evidence="2" id="KW-1185">Reference proteome</keyword>
<name>A0A6N8HX15_9FIRM</name>
<dbReference type="AlphaFoldDB" id="A0A6N8HX15"/>
<proteinExistence type="predicted"/>
<evidence type="ECO:0000313" key="2">
    <source>
        <dbReference type="Proteomes" id="UP000469440"/>
    </source>
</evidence>
<dbReference type="RefSeq" id="WP_156989834.1">
    <property type="nucleotide sequence ID" value="NZ_VWXL01000018.1"/>
</dbReference>
<dbReference type="Proteomes" id="UP000469440">
    <property type="component" value="Unassembled WGS sequence"/>
</dbReference>
<comment type="caution">
    <text evidence="1">The sequence shown here is derived from an EMBL/GenBank/DDBJ whole genome shotgun (WGS) entry which is preliminary data.</text>
</comment>
<accession>A0A6N8HX15</accession>
<protein>
    <submittedName>
        <fullName evidence="1">Uncharacterized protein</fullName>
    </submittedName>
</protein>
<evidence type="ECO:0000313" key="1">
    <source>
        <dbReference type="EMBL" id="MVB10070.1"/>
    </source>
</evidence>
<sequence length="211" mass="22717">MATSNHTANYSLSQYVANDPVEFLTNYNQDMAVIDAAPKAIKDEADASVPNARKIVGLALSADITAAQPLAAAGIASGDPSGNAQNALKLRGKAASLFPSTDVIAMQSLSLLNGWRTIGGNFLAIWFGRIVYIGFKDDTFSGTPDTMVAAIPDGSRFPNDLQYLNSFPSSTIIAIYHLIMPNRVCFRCQTLSQKHSERAWPGEWNSKGVFV</sequence>
<reference evidence="1 2" key="1">
    <citation type="submission" date="2019-09" db="EMBL/GenBank/DDBJ databases">
        <title>Genome sequence of Clostridium sp. EA1.</title>
        <authorList>
            <person name="Poehlein A."/>
            <person name="Bengelsdorf F.R."/>
            <person name="Daniel R."/>
        </authorList>
    </citation>
    <scope>NUCLEOTIDE SEQUENCE [LARGE SCALE GENOMIC DNA]</scope>
    <source>
        <strain evidence="1 2">EA1</strain>
    </source>
</reference>
<dbReference type="EMBL" id="VWXL01000018">
    <property type="protein sequence ID" value="MVB10070.1"/>
    <property type="molecule type" value="Genomic_DNA"/>
</dbReference>
<gene>
    <name evidence="1" type="ORF">CAFE_07430</name>
</gene>
<organism evidence="1 2">
    <name type="scientific">Caproicibacter fermentans</name>
    <dbReference type="NCBI Taxonomy" id="2576756"/>
    <lineage>
        <taxon>Bacteria</taxon>
        <taxon>Bacillati</taxon>
        <taxon>Bacillota</taxon>
        <taxon>Clostridia</taxon>
        <taxon>Eubacteriales</taxon>
        <taxon>Acutalibacteraceae</taxon>
        <taxon>Caproicibacter</taxon>
    </lineage>
</organism>